<dbReference type="EMBL" id="KV417285">
    <property type="protein sequence ID" value="KZO96143.1"/>
    <property type="molecule type" value="Genomic_DNA"/>
</dbReference>
<dbReference type="Proteomes" id="UP000076738">
    <property type="component" value="Unassembled WGS sequence"/>
</dbReference>
<sequence>MDNVTDNSSNGGMSSGGIVGLFAGKSYRPSHALSLTTAGSHAGVSLVVIFLIALLVAATYVLVMRRHPPGAGVVWLPASLARRLGAGVTRAPEPDAAELPSYAEAALSPVPTIIEMGVRTPFLQSRGSSIPPPYDPSTHSLDRAGAEDVPLPIPARPRLRSRPSSTRVPTAEYPPAGTPLPPAEQPSGAGRRSRPPSRLRLASLPRGLSLTAIPSTDQERSSMTRERPGDADNTRPLPGGEHTTESSSVSATRGRSSGAGVRSRLGGSSRTALPAGLTPATPPA</sequence>
<feature type="compositionally biased region" description="Low complexity" evidence="1">
    <location>
        <begin position="198"/>
        <end position="210"/>
    </location>
</feature>
<gene>
    <name evidence="3" type="ORF">CALVIDRAFT_134683</name>
</gene>
<feature type="compositionally biased region" description="Low complexity" evidence="1">
    <location>
        <begin position="162"/>
        <end position="171"/>
    </location>
</feature>
<protein>
    <submittedName>
        <fullName evidence="3">Uncharacterized protein</fullName>
    </submittedName>
</protein>
<dbReference type="AlphaFoldDB" id="A0A167LXX2"/>
<keyword evidence="2" id="KW-0472">Membrane</keyword>
<keyword evidence="2" id="KW-0812">Transmembrane</keyword>
<keyword evidence="2" id="KW-1133">Transmembrane helix</keyword>
<feature type="transmembrane region" description="Helical" evidence="2">
    <location>
        <begin position="42"/>
        <end position="63"/>
    </location>
</feature>
<evidence type="ECO:0000313" key="4">
    <source>
        <dbReference type="Proteomes" id="UP000076738"/>
    </source>
</evidence>
<feature type="compositionally biased region" description="Low complexity" evidence="1">
    <location>
        <begin position="246"/>
        <end position="284"/>
    </location>
</feature>
<name>A0A167LXX2_CALVF</name>
<accession>A0A167LXX2</accession>
<proteinExistence type="predicted"/>
<feature type="compositionally biased region" description="Basic and acidic residues" evidence="1">
    <location>
        <begin position="217"/>
        <end position="233"/>
    </location>
</feature>
<organism evidence="3 4">
    <name type="scientific">Calocera viscosa (strain TUFC12733)</name>
    <dbReference type="NCBI Taxonomy" id="1330018"/>
    <lineage>
        <taxon>Eukaryota</taxon>
        <taxon>Fungi</taxon>
        <taxon>Dikarya</taxon>
        <taxon>Basidiomycota</taxon>
        <taxon>Agaricomycotina</taxon>
        <taxon>Dacrymycetes</taxon>
        <taxon>Dacrymycetales</taxon>
        <taxon>Dacrymycetaceae</taxon>
        <taxon>Calocera</taxon>
    </lineage>
</organism>
<evidence type="ECO:0000256" key="1">
    <source>
        <dbReference type="SAM" id="MobiDB-lite"/>
    </source>
</evidence>
<feature type="region of interest" description="Disordered" evidence="1">
    <location>
        <begin position="124"/>
        <end position="284"/>
    </location>
</feature>
<reference evidence="3 4" key="1">
    <citation type="journal article" date="2016" name="Mol. Biol. Evol.">
        <title>Comparative Genomics of Early-Diverging Mushroom-Forming Fungi Provides Insights into the Origins of Lignocellulose Decay Capabilities.</title>
        <authorList>
            <person name="Nagy L.G."/>
            <person name="Riley R."/>
            <person name="Tritt A."/>
            <person name="Adam C."/>
            <person name="Daum C."/>
            <person name="Floudas D."/>
            <person name="Sun H."/>
            <person name="Yadav J.S."/>
            <person name="Pangilinan J."/>
            <person name="Larsson K.H."/>
            <person name="Matsuura K."/>
            <person name="Barry K."/>
            <person name="Labutti K."/>
            <person name="Kuo R."/>
            <person name="Ohm R.A."/>
            <person name="Bhattacharya S.S."/>
            <person name="Shirouzu T."/>
            <person name="Yoshinaga Y."/>
            <person name="Martin F.M."/>
            <person name="Grigoriev I.V."/>
            <person name="Hibbett D.S."/>
        </authorList>
    </citation>
    <scope>NUCLEOTIDE SEQUENCE [LARGE SCALE GENOMIC DNA]</scope>
    <source>
        <strain evidence="3 4">TUFC12733</strain>
    </source>
</reference>
<keyword evidence="4" id="KW-1185">Reference proteome</keyword>
<evidence type="ECO:0000313" key="3">
    <source>
        <dbReference type="EMBL" id="KZO96143.1"/>
    </source>
</evidence>
<evidence type="ECO:0000256" key="2">
    <source>
        <dbReference type="SAM" id="Phobius"/>
    </source>
</evidence>